<feature type="binding site" evidence="14">
    <location>
        <position position="81"/>
    </location>
    <ligand>
        <name>Na(+)</name>
        <dbReference type="ChEBI" id="CHEBI:29101"/>
        <note>structural</note>
    </ligand>
</feature>
<organism evidence="15 16">
    <name type="scientific">Alkalicoccus halolimnae</name>
    <dbReference type="NCBI Taxonomy" id="1667239"/>
    <lineage>
        <taxon>Bacteria</taxon>
        <taxon>Bacillati</taxon>
        <taxon>Bacillota</taxon>
        <taxon>Bacilli</taxon>
        <taxon>Bacillales</taxon>
        <taxon>Bacillaceae</taxon>
        <taxon>Alkalicoccus</taxon>
    </lineage>
</organism>
<proteinExistence type="inferred from homology"/>
<evidence type="ECO:0000256" key="7">
    <source>
        <dbReference type="ARBA" id="ARBA00023053"/>
    </source>
</evidence>
<dbReference type="Pfam" id="PF02537">
    <property type="entry name" value="CRCB"/>
    <property type="match status" value="1"/>
</dbReference>
<keyword evidence="16" id="KW-1185">Reference proteome</keyword>
<evidence type="ECO:0000256" key="9">
    <source>
        <dbReference type="ARBA" id="ARBA00023136"/>
    </source>
</evidence>
<comment type="function">
    <text evidence="13 14">Fluoride-specific ion channel. Important for reducing fluoride concentration in the cell, thus reducing its toxicity.</text>
</comment>
<keyword evidence="7 14" id="KW-0915">Sodium</keyword>
<dbReference type="PANTHER" id="PTHR28259:SF16">
    <property type="entry name" value="FLUORIDE-SPECIFIC ION CHANNEL FLUC 2"/>
    <property type="match status" value="1"/>
</dbReference>
<comment type="similarity">
    <text evidence="11 14">Belongs to the fluoride channel Fluc/FEX (TC 1.A.43) family.</text>
</comment>
<dbReference type="GO" id="GO:0062054">
    <property type="term" value="F:fluoride channel activity"/>
    <property type="evidence" value="ECO:0007669"/>
    <property type="project" value="UniProtKB-UniRule"/>
</dbReference>
<comment type="activity regulation">
    <text evidence="14">Na(+) is not transported, but it plays an essential structural role and its presence is essential for fluoride channel function.</text>
</comment>
<evidence type="ECO:0000256" key="3">
    <source>
        <dbReference type="ARBA" id="ARBA00022475"/>
    </source>
</evidence>
<evidence type="ECO:0000256" key="10">
    <source>
        <dbReference type="ARBA" id="ARBA00023303"/>
    </source>
</evidence>
<evidence type="ECO:0000256" key="13">
    <source>
        <dbReference type="ARBA" id="ARBA00049940"/>
    </source>
</evidence>
<keyword evidence="4 14" id="KW-0812">Transmembrane</keyword>
<dbReference type="AlphaFoldDB" id="A0A5C7FCS4"/>
<reference evidence="15 16" key="1">
    <citation type="submission" date="2024-01" db="EMBL/GenBank/DDBJ databases">
        <title>Complete Genome Sequence of Alkalicoccus halolimnae BZ-SZ-XJ29T, a Moderately Halophilic Bacterium Isolated from a Salt Lake.</title>
        <authorList>
            <person name="Zhao B."/>
        </authorList>
    </citation>
    <scope>NUCLEOTIDE SEQUENCE [LARGE SCALE GENOMIC DNA]</scope>
    <source>
        <strain evidence="15 16">BZ-SZ-XJ29</strain>
    </source>
</reference>
<dbReference type="Proteomes" id="UP000321816">
    <property type="component" value="Chromosome"/>
</dbReference>
<dbReference type="RefSeq" id="WP_147805039.1">
    <property type="nucleotide sequence ID" value="NZ_CP144914.1"/>
</dbReference>
<keyword evidence="6 14" id="KW-1133">Transmembrane helix</keyword>
<evidence type="ECO:0000313" key="16">
    <source>
        <dbReference type="Proteomes" id="UP000321816"/>
    </source>
</evidence>
<evidence type="ECO:0000256" key="11">
    <source>
        <dbReference type="ARBA" id="ARBA00035120"/>
    </source>
</evidence>
<name>A0A5C7FCS4_9BACI</name>
<sequence length="127" mass="13733">MTMLLLMLSGAAGAVSRYMLGLLLTRRLTGKVVPLPALTVNILGSLGLGIFLGLYFKSIPLEGETSLWFLTTGTGFFGAFTTFSTFAVEAVLLLKNKDWMPFLWYTALTIVGSLTAFIFGFLAFSSS</sequence>
<dbReference type="GO" id="GO:0140114">
    <property type="term" value="P:cellular detoxification of fluoride"/>
    <property type="evidence" value="ECO:0007669"/>
    <property type="project" value="UniProtKB-UniRule"/>
</dbReference>
<dbReference type="OrthoDB" id="9815830at2"/>
<dbReference type="GO" id="GO:0046872">
    <property type="term" value="F:metal ion binding"/>
    <property type="evidence" value="ECO:0007669"/>
    <property type="project" value="UniProtKB-KW"/>
</dbReference>
<dbReference type="HAMAP" id="MF_00454">
    <property type="entry name" value="FluC"/>
    <property type="match status" value="1"/>
</dbReference>
<evidence type="ECO:0000256" key="12">
    <source>
        <dbReference type="ARBA" id="ARBA00035585"/>
    </source>
</evidence>
<protein>
    <recommendedName>
        <fullName evidence="14">Fluoride-specific ion channel FluC</fullName>
    </recommendedName>
</protein>
<evidence type="ECO:0000256" key="2">
    <source>
        <dbReference type="ARBA" id="ARBA00022448"/>
    </source>
</evidence>
<evidence type="ECO:0000256" key="5">
    <source>
        <dbReference type="ARBA" id="ARBA00022723"/>
    </source>
</evidence>
<evidence type="ECO:0000256" key="8">
    <source>
        <dbReference type="ARBA" id="ARBA00023065"/>
    </source>
</evidence>
<keyword evidence="10 14" id="KW-0407">Ion channel</keyword>
<dbReference type="InterPro" id="IPR003691">
    <property type="entry name" value="FluC"/>
</dbReference>
<dbReference type="PANTHER" id="PTHR28259">
    <property type="entry name" value="FLUORIDE EXPORT PROTEIN 1-RELATED"/>
    <property type="match status" value="1"/>
</dbReference>
<evidence type="ECO:0000256" key="4">
    <source>
        <dbReference type="ARBA" id="ARBA00022692"/>
    </source>
</evidence>
<feature type="binding site" evidence="14">
    <location>
        <position position="78"/>
    </location>
    <ligand>
        <name>Na(+)</name>
        <dbReference type="ChEBI" id="CHEBI:29101"/>
        <note>structural</note>
    </ligand>
</feature>
<comment type="catalytic activity">
    <reaction evidence="12">
        <text>fluoride(in) = fluoride(out)</text>
        <dbReference type="Rhea" id="RHEA:76159"/>
        <dbReference type="ChEBI" id="CHEBI:17051"/>
    </reaction>
    <physiologicalReaction direction="left-to-right" evidence="12">
        <dbReference type="Rhea" id="RHEA:76160"/>
    </physiologicalReaction>
</comment>
<feature type="transmembrane region" description="Helical" evidence="14">
    <location>
        <begin position="33"/>
        <end position="55"/>
    </location>
</feature>
<evidence type="ECO:0000313" key="15">
    <source>
        <dbReference type="EMBL" id="WWD80630.1"/>
    </source>
</evidence>
<keyword evidence="5 14" id="KW-0479">Metal-binding</keyword>
<accession>A0A5C7FCS4</accession>
<feature type="transmembrane region" description="Helical" evidence="14">
    <location>
        <begin position="102"/>
        <end position="124"/>
    </location>
</feature>
<feature type="transmembrane region" description="Helical" evidence="14">
    <location>
        <begin position="67"/>
        <end position="90"/>
    </location>
</feature>
<evidence type="ECO:0000256" key="6">
    <source>
        <dbReference type="ARBA" id="ARBA00022989"/>
    </source>
</evidence>
<gene>
    <name evidence="14" type="primary">fluC</name>
    <name evidence="14" type="synonym">crcB</name>
    <name evidence="15" type="ORF">FTX54_003415</name>
</gene>
<keyword evidence="8 14" id="KW-0406">Ion transport</keyword>
<comment type="subcellular location">
    <subcellularLocation>
        <location evidence="1 14">Cell membrane</location>
        <topology evidence="1 14">Multi-pass membrane protein</topology>
    </subcellularLocation>
</comment>
<dbReference type="KEGG" id="ahal:FTX54_003415"/>
<dbReference type="GO" id="GO:0005886">
    <property type="term" value="C:plasma membrane"/>
    <property type="evidence" value="ECO:0007669"/>
    <property type="project" value="UniProtKB-SubCell"/>
</dbReference>
<evidence type="ECO:0000256" key="1">
    <source>
        <dbReference type="ARBA" id="ARBA00004651"/>
    </source>
</evidence>
<evidence type="ECO:0000256" key="14">
    <source>
        <dbReference type="HAMAP-Rule" id="MF_00454"/>
    </source>
</evidence>
<keyword evidence="9 14" id="KW-0472">Membrane</keyword>
<dbReference type="EMBL" id="CP144914">
    <property type="protein sequence ID" value="WWD80630.1"/>
    <property type="molecule type" value="Genomic_DNA"/>
</dbReference>
<keyword evidence="2 14" id="KW-0813">Transport</keyword>
<keyword evidence="3 14" id="KW-1003">Cell membrane</keyword>